<dbReference type="GO" id="GO:0016558">
    <property type="term" value="P:protein import into peroxisome matrix"/>
    <property type="evidence" value="ECO:0007669"/>
    <property type="project" value="TreeGrafter"/>
</dbReference>
<feature type="region of interest" description="Disordered" evidence="1">
    <location>
        <begin position="122"/>
        <end position="142"/>
    </location>
</feature>
<dbReference type="AlphaFoldDB" id="A0AAW0FNW8"/>
<dbReference type="InterPro" id="IPR026894">
    <property type="entry name" value="DnaJ_X"/>
</dbReference>
<dbReference type="EMBL" id="JASBNA010000072">
    <property type="protein sequence ID" value="KAK7678370.1"/>
    <property type="molecule type" value="Genomic_DNA"/>
</dbReference>
<sequence>MAKEQELLEASGTELTDEERYRHAELEKLITGKLLATAWASTKFEVIGILNKVCNKLLNDKTLSKKDRIKRAEAVQFIVERSPDEDEDARIFEEMMADATAKKSKKKGKNVGLSDQDLEAYMRNLAEEDAEEETKETKETKS</sequence>
<dbReference type="Pfam" id="PF14308">
    <property type="entry name" value="DnaJ-X"/>
    <property type="match status" value="1"/>
</dbReference>
<evidence type="ECO:0000313" key="3">
    <source>
        <dbReference type="EMBL" id="KAK7678370.1"/>
    </source>
</evidence>
<protein>
    <recommendedName>
        <fullName evidence="2">DNAJ-containing protein X-domain domain-containing protein</fullName>
    </recommendedName>
</protein>
<dbReference type="PANTHER" id="PTHR45006">
    <property type="entry name" value="DNAJ-LIKE PROTEIN 1"/>
    <property type="match status" value="1"/>
</dbReference>
<keyword evidence="4" id="KW-1185">Reference proteome</keyword>
<organism evidence="3 4">
    <name type="scientific">Cerrena zonata</name>
    <dbReference type="NCBI Taxonomy" id="2478898"/>
    <lineage>
        <taxon>Eukaryota</taxon>
        <taxon>Fungi</taxon>
        <taxon>Dikarya</taxon>
        <taxon>Basidiomycota</taxon>
        <taxon>Agaricomycotina</taxon>
        <taxon>Agaricomycetes</taxon>
        <taxon>Polyporales</taxon>
        <taxon>Cerrenaceae</taxon>
        <taxon>Cerrena</taxon>
    </lineage>
</organism>
<feature type="domain" description="DNAJ-containing protein X-domain" evidence="2">
    <location>
        <begin position="11"/>
        <end position="96"/>
    </location>
</feature>
<proteinExistence type="predicted"/>
<dbReference type="GO" id="GO:0005829">
    <property type="term" value="C:cytosol"/>
    <property type="evidence" value="ECO:0007669"/>
    <property type="project" value="TreeGrafter"/>
</dbReference>
<evidence type="ECO:0000259" key="2">
    <source>
        <dbReference type="Pfam" id="PF14308"/>
    </source>
</evidence>
<reference evidence="3 4" key="1">
    <citation type="submission" date="2022-09" db="EMBL/GenBank/DDBJ databases">
        <authorList>
            <person name="Palmer J.M."/>
        </authorList>
    </citation>
    <scope>NUCLEOTIDE SEQUENCE [LARGE SCALE GENOMIC DNA]</scope>
    <source>
        <strain evidence="3 4">DSM 7382</strain>
    </source>
</reference>
<name>A0AAW0FNW8_9APHY</name>
<accession>A0AAW0FNW8</accession>
<evidence type="ECO:0000313" key="4">
    <source>
        <dbReference type="Proteomes" id="UP001385951"/>
    </source>
</evidence>
<dbReference type="InterPro" id="IPR052814">
    <property type="entry name" value="Peroxisomal_DnaJ"/>
</dbReference>
<gene>
    <name evidence="3" type="ORF">QCA50_018583</name>
</gene>
<comment type="caution">
    <text evidence="3">The sequence shown here is derived from an EMBL/GenBank/DDBJ whole genome shotgun (WGS) entry which is preliminary data.</text>
</comment>
<evidence type="ECO:0000256" key="1">
    <source>
        <dbReference type="SAM" id="MobiDB-lite"/>
    </source>
</evidence>
<dbReference type="PANTHER" id="PTHR45006:SF1">
    <property type="entry name" value="DNAJ-LIKE PROTEIN 1"/>
    <property type="match status" value="1"/>
</dbReference>
<dbReference type="Proteomes" id="UP001385951">
    <property type="component" value="Unassembled WGS sequence"/>
</dbReference>